<dbReference type="PATRIC" id="fig|220754.4.peg.3243"/>
<dbReference type="Proteomes" id="UP000031972">
    <property type="component" value="Unassembled WGS sequence"/>
</dbReference>
<reference evidence="2 3" key="1">
    <citation type="submission" date="2015-01" db="EMBL/GenBank/DDBJ databases">
        <title>Jeotgalibacillus campisalis genome sequencing.</title>
        <authorList>
            <person name="Goh K.M."/>
            <person name="Chan K.-G."/>
            <person name="Yaakop A.S."/>
            <person name="Ee R."/>
            <person name="Gan H.M."/>
            <person name="Chan C.S."/>
        </authorList>
    </citation>
    <scope>NUCLEOTIDE SEQUENCE [LARGE SCALE GENOMIC DNA]</scope>
    <source>
        <strain evidence="2 3">SF-57</strain>
    </source>
</reference>
<proteinExistence type="predicted"/>
<feature type="region of interest" description="Disordered" evidence="1">
    <location>
        <begin position="16"/>
        <end position="40"/>
    </location>
</feature>
<dbReference type="EMBL" id="JXRR01000021">
    <property type="protein sequence ID" value="KIL43709.1"/>
    <property type="molecule type" value="Genomic_DNA"/>
</dbReference>
<name>A0A0C2RPN1_9BACL</name>
<keyword evidence="3" id="KW-1185">Reference proteome</keyword>
<protein>
    <submittedName>
        <fullName evidence="2">Uncharacterized protein</fullName>
    </submittedName>
</protein>
<accession>A0A0C2RPN1</accession>
<comment type="caution">
    <text evidence="2">The sequence shown here is derived from an EMBL/GenBank/DDBJ whole genome shotgun (WGS) entry which is preliminary data.</text>
</comment>
<gene>
    <name evidence="2" type="ORF">KR50_32290</name>
</gene>
<evidence type="ECO:0000313" key="2">
    <source>
        <dbReference type="EMBL" id="KIL43709.1"/>
    </source>
</evidence>
<organism evidence="2 3">
    <name type="scientific">Jeotgalibacillus campisalis</name>
    <dbReference type="NCBI Taxonomy" id="220754"/>
    <lineage>
        <taxon>Bacteria</taxon>
        <taxon>Bacillati</taxon>
        <taxon>Bacillota</taxon>
        <taxon>Bacilli</taxon>
        <taxon>Bacillales</taxon>
        <taxon>Caryophanaceae</taxon>
        <taxon>Jeotgalibacillus</taxon>
    </lineage>
</organism>
<evidence type="ECO:0000313" key="3">
    <source>
        <dbReference type="Proteomes" id="UP000031972"/>
    </source>
</evidence>
<dbReference type="AlphaFoldDB" id="A0A0C2RPN1"/>
<evidence type="ECO:0000256" key="1">
    <source>
        <dbReference type="SAM" id="MobiDB-lite"/>
    </source>
</evidence>
<sequence length="40" mass="4527">MATPAGYDGKLRLYRASPWKAQRRPCGKRPPEAQRTVQKG</sequence>